<dbReference type="SUPFAM" id="SSF47459">
    <property type="entry name" value="HLH, helix-loop-helix DNA-binding domain"/>
    <property type="match status" value="1"/>
</dbReference>
<dbReference type="PROSITE" id="PS51054">
    <property type="entry name" value="ORANGE"/>
    <property type="match status" value="1"/>
</dbReference>
<feature type="region of interest" description="Disordered" evidence="6">
    <location>
        <begin position="329"/>
        <end position="353"/>
    </location>
</feature>
<keyword evidence="3" id="KW-0805">Transcription regulation</keyword>
<evidence type="ECO:0000313" key="10">
    <source>
        <dbReference type="Proteomes" id="UP001642483"/>
    </source>
</evidence>
<proteinExistence type="predicted"/>
<comment type="subcellular location">
    <subcellularLocation>
        <location evidence="1">Nucleus</location>
    </subcellularLocation>
</comment>
<evidence type="ECO:0000256" key="1">
    <source>
        <dbReference type="ARBA" id="ARBA00004123"/>
    </source>
</evidence>
<dbReference type="Pfam" id="PF07527">
    <property type="entry name" value="Hairy_orange"/>
    <property type="match status" value="1"/>
</dbReference>
<keyword evidence="5" id="KW-0539">Nucleus</keyword>
<reference evidence="9 10" key="1">
    <citation type="submission" date="2024-02" db="EMBL/GenBank/DDBJ databases">
        <authorList>
            <person name="Daric V."/>
            <person name="Darras S."/>
        </authorList>
    </citation>
    <scope>NUCLEOTIDE SEQUENCE [LARGE SCALE GENOMIC DNA]</scope>
</reference>
<dbReference type="SMART" id="SM00353">
    <property type="entry name" value="HLH"/>
    <property type="match status" value="1"/>
</dbReference>
<dbReference type="Gene3D" id="4.10.280.10">
    <property type="entry name" value="Helix-loop-helix DNA-binding domain"/>
    <property type="match status" value="1"/>
</dbReference>
<dbReference type="InterPro" id="IPR036638">
    <property type="entry name" value="HLH_DNA-bd_sf"/>
</dbReference>
<keyword evidence="4" id="KW-0804">Transcription</keyword>
<feature type="compositionally biased region" description="Basic and acidic residues" evidence="6">
    <location>
        <begin position="510"/>
        <end position="519"/>
    </location>
</feature>
<evidence type="ECO:0000256" key="2">
    <source>
        <dbReference type="ARBA" id="ARBA00022491"/>
    </source>
</evidence>
<feature type="domain" description="Orange" evidence="8">
    <location>
        <begin position="70"/>
        <end position="103"/>
    </location>
</feature>
<accession>A0ABP0H394</accession>
<evidence type="ECO:0000259" key="8">
    <source>
        <dbReference type="PROSITE" id="PS51054"/>
    </source>
</evidence>
<dbReference type="PROSITE" id="PS50888">
    <property type="entry name" value="BHLH"/>
    <property type="match status" value="1"/>
</dbReference>
<dbReference type="InterPro" id="IPR011598">
    <property type="entry name" value="bHLH_dom"/>
</dbReference>
<dbReference type="SMART" id="SM00511">
    <property type="entry name" value="ORANGE"/>
    <property type="match status" value="1"/>
</dbReference>
<evidence type="ECO:0000313" key="9">
    <source>
        <dbReference type="EMBL" id="CAK8698232.1"/>
    </source>
</evidence>
<keyword evidence="2" id="KW-0678">Repressor</keyword>
<dbReference type="CDD" id="cd11410">
    <property type="entry name" value="bHLH_O_HES"/>
    <property type="match status" value="1"/>
</dbReference>
<evidence type="ECO:0000256" key="3">
    <source>
        <dbReference type="ARBA" id="ARBA00023015"/>
    </source>
</evidence>
<evidence type="ECO:0000256" key="4">
    <source>
        <dbReference type="ARBA" id="ARBA00023163"/>
    </source>
</evidence>
<dbReference type="PANTHER" id="PTHR10985">
    <property type="entry name" value="BASIC HELIX-LOOP-HELIX TRANSCRIPTION FACTOR, HES-RELATED"/>
    <property type="match status" value="1"/>
</dbReference>
<organism evidence="9 10">
    <name type="scientific">Clavelina lepadiformis</name>
    <name type="common">Light-bulb sea squirt</name>
    <name type="synonym">Ascidia lepadiformis</name>
    <dbReference type="NCBI Taxonomy" id="159417"/>
    <lineage>
        <taxon>Eukaryota</taxon>
        <taxon>Metazoa</taxon>
        <taxon>Chordata</taxon>
        <taxon>Tunicata</taxon>
        <taxon>Ascidiacea</taxon>
        <taxon>Aplousobranchia</taxon>
        <taxon>Clavelinidae</taxon>
        <taxon>Clavelina</taxon>
    </lineage>
</organism>
<name>A0ABP0H394_CLALP</name>
<dbReference type="SUPFAM" id="SSF158457">
    <property type="entry name" value="Orange domain-like"/>
    <property type="match status" value="1"/>
</dbReference>
<dbReference type="InterPro" id="IPR003650">
    <property type="entry name" value="Orange_dom"/>
</dbReference>
<feature type="region of interest" description="Disordered" evidence="6">
    <location>
        <begin position="502"/>
        <end position="526"/>
    </location>
</feature>
<keyword evidence="10" id="KW-1185">Reference proteome</keyword>
<feature type="domain" description="BHLH" evidence="7">
    <location>
        <begin position="1"/>
        <end position="50"/>
    </location>
</feature>
<evidence type="ECO:0000259" key="7">
    <source>
        <dbReference type="PROSITE" id="PS50888"/>
    </source>
</evidence>
<sequence length="556" mass="59797">MEKRRRARINSSLDELKSILLEALKKDSTRHSKLEKADILEMTVKYLKNVVRQQRLTVPLSKDPSVVDKYQAGFSECRNEVMRFLSTCEGVTVDVRTRLLNHLASCIHSIQNQASDVLDDALFEPLPPMQRRVLSNGISQTAPVQVPEVVPQFKSGAYSVMPNTTLPYSTSGLDSKLAVVGSEISRGATGSLILQEVPQINPAINGFRAGNIAFLVPSVGAGTPTALLTQLPSISSQEKPNNLPSITRTEANMTVVDKTEEKTVASLKAFDVQTTPATSVFLNVGGSGTALSHAALGIQGQAAVLNLLGPAGNSQTGIYHSANTVGNVDMNTSLSSNDEQSIASGNENDNTSALQEQQTNLNNSNIKLLPGLSQQLRGELHSGKFAGSAECASSRSQSNWQLSPPNLSNKKRVFEPNLSSDNLVVSSLESSQSSPKRICTSKRESQTIFTHGQAAFIPSILLQSQNTAPAETFIPPTGLTAAAETKVTASVNFLPILGANSTRDFNNNDSSKKDTDGFPKDTMSNVNDHDLELTRVAAAVKSNPWRPWSKSELIDM</sequence>
<dbReference type="Pfam" id="PF00010">
    <property type="entry name" value="HLH"/>
    <property type="match status" value="1"/>
</dbReference>
<gene>
    <name evidence="9" type="ORF">CVLEPA_LOCUS31692</name>
</gene>
<comment type="caution">
    <text evidence="9">The sequence shown here is derived from an EMBL/GenBank/DDBJ whole genome shotgun (WGS) entry which is preliminary data.</text>
</comment>
<evidence type="ECO:0000256" key="6">
    <source>
        <dbReference type="SAM" id="MobiDB-lite"/>
    </source>
</evidence>
<dbReference type="InterPro" id="IPR050370">
    <property type="entry name" value="HES_HEY"/>
</dbReference>
<dbReference type="EMBL" id="CAWYQH010000174">
    <property type="protein sequence ID" value="CAK8698232.1"/>
    <property type="molecule type" value="Genomic_DNA"/>
</dbReference>
<evidence type="ECO:0000256" key="5">
    <source>
        <dbReference type="ARBA" id="ARBA00023242"/>
    </source>
</evidence>
<dbReference type="Proteomes" id="UP001642483">
    <property type="component" value="Unassembled WGS sequence"/>
</dbReference>
<dbReference type="Gene3D" id="6.10.250.980">
    <property type="match status" value="1"/>
</dbReference>
<protein>
    <submittedName>
        <fullName evidence="9">Uncharacterized protein</fullName>
    </submittedName>
</protein>